<reference evidence="2 3" key="1">
    <citation type="submission" date="2016-07" db="EMBL/GenBank/DDBJ databases">
        <title>Draft genome of the white-rot fungus Obba rivulosa 3A-2.</title>
        <authorList>
            <consortium name="DOE Joint Genome Institute"/>
            <person name="Miettinen O."/>
            <person name="Riley R."/>
            <person name="Acob R."/>
            <person name="Barry K."/>
            <person name="Cullen D."/>
            <person name="De Vries R."/>
            <person name="Hainaut M."/>
            <person name="Hatakka A."/>
            <person name="Henrissat B."/>
            <person name="Hilden K."/>
            <person name="Kuo R."/>
            <person name="Labutti K."/>
            <person name="Lipzen A."/>
            <person name="Makela M.R."/>
            <person name="Sandor L."/>
            <person name="Spatafora J.W."/>
            <person name="Grigoriev I.V."/>
            <person name="Hibbett D.S."/>
        </authorList>
    </citation>
    <scope>NUCLEOTIDE SEQUENCE [LARGE SCALE GENOMIC DNA]</scope>
    <source>
        <strain evidence="2 3">3A-2</strain>
    </source>
</reference>
<feature type="compositionally biased region" description="Polar residues" evidence="1">
    <location>
        <begin position="43"/>
        <end position="59"/>
    </location>
</feature>
<evidence type="ECO:0000313" key="3">
    <source>
        <dbReference type="Proteomes" id="UP000250043"/>
    </source>
</evidence>
<evidence type="ECO:0000313" key="2">
    <source>
        <dbReference type="EMBL" id="OCH96637.1"/>
    </source>
</evidence>
<dbReference type="AlphaFoldDB" id="A0A8E2J8C8"/>
<feature type="compositionally biased region" description="Basic and acidic residues" evidence="1">
    <location>
        <begin position="65"/>
        <end position="77"/>
    </location>
</feature>
<evidence type="ECO:0000256" key="1">
    <source>
        <dbReference type="SAM" id="MobiDB-lite"/>
    </source>
</evidence>
<accession>A0A8E2J8C8</accession>
<organism evidence="2 3">
    <name type="scientific">Obba rivulosa</name>
    <dbReference type="NCBI Taxonomy" id="1052685"/>
    <lineage>
        <taxon>Eukaryota</taxon>
        <taxon>Fungi</taxon>
        <taxon>Dikarya</taxon>
        <taxon>Basidiomycota</taxon>
        <taxon>Agaricomycotina</taxon>
        <taxon>Agaricomycetes</taxon>
        <taxon>Polyporales</taxon>
        <taxon>Gelatoporiaceae</taxon>
        <taxon>Obba</taxon>
    </lineage>
</organism>
<feature type="region of interest" description="Disordered" evidence="1">
    <location>
        <begin position="208"/>
        <end position="241"/>
    </location>
</feature>
<dbReference type="EMBL" id="KV722330">
    <property type="protein sequence ID" value="OCH96637.1"/>
    <property type="molecule type" value="Genomic_DNA"/>
</dbReference>
<protein>
    <submittedName>
        <fullName evidence="2">Uncharacterized protein</fullName>
    </submittedName>
</protein>
<name>A0A8E2J8C8_9APHY</name>
<dbReference type="Proteomes" id="UP000250043">
    <property type="component" value="Unassembled WGS sequence"/>
</dbReference>
<proteinExistence type="predicted"/>
<sequence length="291" mass="30504">MLTLNTDVKQDKPPVSRKGKEKQQVGAVSAAERLTRERAGSLFSESEASSQDMALSEQVSAMRIQPEKDKTGSKESSTKPPPAPEKDKASAKPGPTKLTERRGIKPMPMPLTGGSGGISTKARVAQGLHTPTTPSVASPAVPPTAPKDPLKGLSFKKKKPTEDIIARNASFAAPAAAPSPAAELGPSVSRREKATVSILEDAPFVQSPVSVQDAGHEFPFGPQSPAELPPDPRRRSGPPPLPRYVTRLYEEGLFIFACAYKVTACTTAPAAQCGLRTGASHACGQHDDGGG</sequence>
<feature type="region of interest" description="Disordered" evidence="1">
    <location>
        <begin position="1"/>
        <end position="156"/>
    </location>
</feature>
<keyword evidence="3" id="KW-1185">Reference proteome</keyword>
<feature type="compositionally biased region" description="Low complexity" evidence="1">
    <location>
        <begin position="130"/>
        <end position="139"/>
    </location>
</feature>
<gene>
    <name evidence="2" type="ORF">OBBRIDRAFT_15482</name>
</gene>